<keyword evidence="4 11" id="KW-0812">Transmembrane</keyword>
<feature type="transmembrane region" description="Helical" evidence="11">
    <location>
        <begin position="185"/>
        <end position="204"/>
    </location>
</feature>
<feature type="transmembrane region" description="Helical" evidence="11">
    <location>
        <begin position="219"/>
        <end position="240"/>
    </location>
</feature>
<dbReference type="InterPro" id="IPR005282">
    <property type="entry name" value="LC_transporter"/>
</dbReference>
<keyword evidence="8 11" id="KW-0472">Membrane</keyword>
<dbReference type="InterPro" id="IPR006603">
    <property type="entry name" value="PQ-loop_rpt"/>
</dbReference>
<dbReference type="SMART" id="SM00679">
    <property type="entry name" value="CTNS"/>
    <property type="match status" value="2"/>
</dbReference>
<evidence type="ECO:0000313" key="13">
    <source>
        <dbReference type="Proteomes" id="UP000230066"/>
    </source>
</evidence>
<evidence type="ECO:0000256" key="9">
    <source>
        <dbReference type="ARBA" id="ARBA00023228"/>
    </source>
</evidence>
<evidence type="ECO:0000256" key="8">
    <source>
        <dbReference type="ARBA" id="ARBA00023136"/>
    </source>
</evidence>
<protein>
    <submittedName>
        <fullName evidence="12">Cystinosis nephropathic</fullName>
    </submittedName>
</protein>
<evidence type="ECO:0000256" key="6">
    <source>
        <dbReference type="ARBA" id="ARBA00022847"/>
    </source>
</evidence>
<proteinExistence type="inferred from homology"/>
<evidence type="ECO:0000256" key="2">
    <source>
        <dbReference type="ARBA" id="ARBA00006855"/>
    </source>
</evidence>
<dbReference type="FunFam" id="1.20.1280.290:FF:000016">
    <property type="entry name" value="Cystinosin homolog"/>
    <property type="match status" value="1"/>
</dbReference>
<comment type="similarity">
    <text evidence="2">Belongs to the cystinosin family.</text>
</comment>
<accession>A0A4E0RLK1</accession>
<keyword evidence="9" id="KW-0458">Lysosome</keyword>
<evidence type="ECO:0000256" key="7">
    <source>
        <dbReference type="ARBA" id="ARBA00022989"/>
    </source>
</evidence>
<dbReference type="GO" id="GO:0005765">
    <property type="term" value="C:lysosomal membrane"/>
    <property type="evidence" value="ECO:0007669"/>
    <property type="project" value="UniProtKB-SubCell"/>
</dbReference>
<evidence type="ECO:0000256" key="1">
    <source>
        <dbReference type="ARBA" id="ARBA00004155"/>
    </source>
</evidence>
<feature type="transmembrane region" description="Helical" evidence="11">
    <location>
        <begin position="12"/>
        <end position="33"/>
    </location>
</feature>
<evidence type="ECO:0000256" key="11">
    <source>
        <dbReference type="SAM" id="Phobius"/>
    </source>
</evidence>
<reference evidence="12" key="1">
    <citation type="submission" date="2019-03" db="EMBL/GenBank/DDBJ databases">
        <title>Improved annotation for the trematode Fasciola hepatica.</title>
        <authorList>
            <person name="Choi Y.-J."/>
            <person name="Martin J."/>
            <person name="Mitreva M."/>
        </authorList>
    </citation>
    <scope>NUCLEOTIDE SEQUENCE [LARGE SCALE GENOMIC DNA]</scope>
</reference>
<feature type="transmembrane region" description="Helical" evidence="11">
    <location>
        <begin position="121"/>
        <end position="142"/>
    </location>
</feature>
<keyword evidence="7 11" id="KW-1133">Transmembrane helix</keyword>
<sequence length="278" mass="31604">MRFLWLDVLQNILGWCYFVSWTLSFYPQVWLNWWRRSVIGFSFDLLTFNIVGYVAYSVYNLGLYCSPAMKYQYFSLNPDGVLPVMLNDVFFALHALLVCCFLLIQTLIYERGDQRVSNTCRAIVGLVAIYCVGFAVACGQNLTTWLAFLYQLSYVKVLVTFLKYVPQATLNFRSKSTIGWSIGNVLLDFSGGVFSILQIFIVAYNEEDWSSVTGAMGKLGLGVCTVGFDILFMVQHFILYRPSRSRASSADEKDTIQYTSLFTSDEITDGEFLSESVP</sequence>
<evidence type="ECO:0000256" key="3">
    <source>
        <dbReference type="ARBA" id="ARBA00022448"/>
    </source>
</evidence>
<organism evidence="12 13">
    <name type="scientific">Fasciola hepatica</name>
    <name type="common">Liver fluke</name>
    <dbReference type="NCBI Taxonomy" id="6192"/>
    <lineage>
        <taxon>Eukaryota</taxon>
        <taxon>Metazoa</taxon>
        <taxon>Spiralia</taxon>
        <taxon>Lophotrochozoa</taxon>
        <taxon>Platyhelminthes</taxon>
        <taxon>Trematoda</taxon>
        <taxon>Digenea</taxon>
        <taxon>Plagiorchiida</taxon>
        <taxon>Echinostomata</taxon>
        <taxon>Echinostomatoidea</taxon>
        <taxon>Fasciolidae</taxon>
        <taxon>Fasciola</taxon>
    </lineage>
</organism>
<dbReference type="Gene3D" id="1.20.1280.290">
    <property type="match status" value="1"/>
</dbReference>
<keyword evidence="13" id="KW-1185">Reference proteome</keyword>
<feature type="transmembrane region" description="Helical" evidence="11">
    <location>
        <begin position="148"/>
        <end position="165"/>
    </location>
</feature>
<dbReference type="EMBL" id="JXXN02000060">
    <property type="protein sequence ID" value="THD28835.1"/>
    <property type="molecule type" value="Genomic_DNA"/>
</dbReference>
<comment type="caution">
    <text evidence="12">The sequence shown here is derived from an EMBL/GenBank/DDBJ whole genome shotgun (WGS) entry which is preliminary data.</text>
</comment>
<evidence type="ECO:0000313" key="12">
    <source>
        <dbReference type="EMBL" id="THD28835.1"/>
    </source>
</evidence>
<gene>
    <name evidence="12" type="ORF">D915_000305</name>
</gene>
<keyword evidence="6" id="KW-0769">Symport</keyword>
<dbReference type="PANTHER" id="PTHR13131">
    <property type="entry name" value="CYSTINOSIN"/>
    <property type="match status" value="1"/>
</dbReference>
<dbReference type="GO" id="GO:0015184">
    <property type="term" value="F:L-cystine transmembrane transporter activity"/>
    <property type="evidence" value="ECO:0007669"/>
    <property type="project" value="TreeGrafter"/>
</dbReference>
<keyword evidence="3" id="KW-0813">Transport</keyword>
<comment type="catalytic activity">
    <reaction evidence="10">
        <text>L-cystine(out) + H(+)(out) = L-cystine(in) + H(+)(in)</text>
        <dbReference type="Rhea" id="RHEA:66172"/>
        <dbReference type="ChEBI" id="CHEBI:15378"/>
        <dbReference type="ChEBI" id="CHEBI:35491"/>
    </reaction>
    <physiologicalReaction direction="left-to-right" evidence="10">
        <dbReference type="Rhea" id="RHEA:66173"/>
    </physiologicalReaction>
</comment>
<dbReference type="Pfam" id="PF04193">
    <property type="entry name" value="PQ-loop"/>
    <property type="match status" value="2"/>
</dbReference>
<evidence type="ECO:0000256" key="10">
    <source>
        <dbReference type="ARBA" id="ARBA00048473"/>
    </source>
</evidence>
<comment type="subcellular location">
    <subcellularLocation>
        <location evidence="1">Lysosome membrane</location>
        <topology evidence="1">Multi-pass membrane protein</topology>
    </subcellularLocation>
</comment>
<dbReference type="PANTHER" id="PTHR13131:SF5">
    <property type="entry name" value="CYSTINOSIN"/>
    <property type="match status" value="1"/>
</dbReference>
<evidence type="ECO:0000256" key="5">
    <source>
        <dbReference type="ARBA" id="ARBA00022737"/>
    </source>
</evidence>
<feature type="transmembrane region" description="Helical" evidence="11">
    <location>
        <begin position="45"/>
        <end position="69"/>
    </location>
</feature>
<name>A0A4E0RLK1_FASHE</name>
<dbReference type="NCBIfam" id="TIGR00951">
    <property type="entry name" value="2A43"/>
    <property type="match status" value="1"/>
</dbReference>
<dbReference type="GO" id="GO:0015293">
    <property type="term" value="F:symporter activity"/>
    <property type="evidence" value="ECO:0007669"/>
    <property type="project" value="UniProtKB-KW"/>
</dbReference>
<keyword evidence="5" id="KW-0677">Repeat</keyword>
<dbReference type="AlphaFoldDB" id="A0A4E0RLK1"/>
<evidence type="ECO:0000256" key="4">
    <source>
        <dbReference type="ARBA" id="ARBA00022692"/>
    </source>
</evidence>
<dbReference type="Proteomes" id="UP000230066">
    <property type="component" value="Unassembled WGS sequence"/>
</dbReference>
<feature type="transmembrane region" description="Helical" evidence="11">
    <location>
        <begin position="89"/>
        <end position="109"/>
    </location>
</feature>